<dbReference type="Pfam" id="PF07719">
    <property type="entry name" value="TPR_2"/>
    <property type="match status" value="1"/>
</dbReference>
<keyword evidence="1" id="KW-0677">Repeat</keyword>
<organism evidence="5 6">
    <name type="scientific">Paenibacillus planticolens</name>
    <dbReference type="NCBI Taxonomy" id="2654976"/>
    <lineage>
        <taxon>Bacteria</taxon>
        <taxon>Bacillati</taxon>
        <taxon>Bacillota</taxon>
        <taxon>Bacilli</taxon>
        <taxon>Bacillales</taxon>
        <taxon>Paenibacillaceae</taxon>
        <taxon>Paenibacillus</taxon>
    </lineage>
</organism>
<reference evidence="5 6" key="1">
    <citation type="submission" date="2019-10" db="EMBL/GenBank/DDBJ databases">
        <title>Description of Paenibacillus pedi sp. nov.</title>
        <authorList>
            <person name="Carlier A."/>
            <person name="Qi S."/>
        </authorList>
    </citation>
    <scope>NUCLEOTIDE SEQUENCE [LARGE SCALE GENOMIC DNA]</scope>
    <source>
        <strain evidence="5 6">LMG 31457</strain>
    </source>
</reference>
<evidence type="ECO:0000259" key="4">
    <source>
        <dbReference type="Pfam" id="PF00535"/>
    </source>
</evidence>
<evidence type="ECO:0000256" key="3">
    <source>
        <dbReference type="PROSITE-ProRule" id="PRU00339"/>
    </source>
</evidence>
<dbReference type="SUPFAM" id="SSF53448">
    <property type="entry name" value="Nucleotide-diphospho-sugar transferases"/>
    <property type="match status" value="1"/>
</dbReference>
<dbReference type="Proteomes" id="UP000618579">
    <property type="component" value="Unassembled WGS sequence"/>
</dbReference>
<evidence type="ECO:0000256" key="2">
    <source>
        <dbReference type="ARBA" id="ARBA00022803"/>
    </source>
</evidence>
<dbReference type="InterPro" id="IPR019734">
    <property type="entry name" value="TPR_rpt"/>
</dbReference>
<keyword evidence="2 3" id="KW-0802">TPR repeat</keyword>
<sequence>MMKRPTVSLCMIVKDEEALIQTCLLSVKDWIDEMIVVDTGSTDKTVQIARSMGAAVLSFEWNNHFADARNYGLTHAKSDWILYLDADEELSPLGDFDLHKALKETQASILSLHLVNYIGDSPNEDEAFHIAHPRFFRNHIGLQFKYAIHETLNIDDVFPDRDHAEVMGAIPLKLFHRGYMEPITTQKNKYSRNMTLLQQEAKSPSSSSNPWIEYHIASEYYRIREYEKAFEYVNLSIIRFIQGGKMPPSMLYKLKYAILFNTGSIDGAWPGIDKAIALYPDYVDLHFYKGVICYVKGWYAAAIDVFKHCLELGETTGLHLTLRGTGSFHAWYYLGLCWEKTGNNQAAINAYEKAYELSPTYSIAKDALHRLQEIDK</sequence>
<dbReference type="PROSITE" id="PS50005">
    <property type="entry name" value="TPR"/>
    <property type="match status" value="1"/>
</dbReference>
<dbReference type="InterPro" id="IPR011990">
    <property type="entry name" value="TPR-like_helical_dom_sf"/>
</dbReference>
<dbReference type="CDD" id="cd02511">
    <property type="entry name" value="Beta4Glucosyltransferase"/>
    <property type="match status" value="1"/>
</dbReference>
<dbReference type="InterPro" id="IPR029044">
    <property type="entry name" value="Nucleotide-diphossugar_trans"/>
</dbReference>
<dbReference type="PANTHER" id="PTHR43630:SF2">
    <property type="entry name" value="GLYCOSYLTRANSFERASE"/>
    <property type="match status" value="1"/>
</dbReference>
<feature type="domain" description="Glycosyltransferase 2-like" evidence="4">
    <location>
        <begin position="8"/>
        <end position="129"/>
    </location>
</feature>
<dbReference type="SUPFAM" id="SSF48452">
    <property type="entry name" value="TPR-like"/>
    <property type="match status" value="1"/>
</dbReference>
<dbReference type="SMART" id="SM00028">
    <property type="entry name" value="TPR"/>
    <property type="match status" value="3"/>
</dbReference>
<proteinExistence type="predicted"/>
<evidence type="ECO:0000313" key="6">
    <source>
        <dbReference type="Proteomes" id="UP000618579"/>
    </source>
</evidence>
<feature type="repeat" description="TPR" evidence="3">
    <location>
        <begin position="328"/>
        <end position="361"/>
    </location>
</feature>
<dbReference type="InterPro" id="IPR013105">
    <property type="entry name" value="TPR_2"/>
</dbReference>
<name>A0ABX1ZGZ7_9BACL</name>
<dbReference type="Pfam" id="PF00535">
    <property type="entry name" value="Glycos_transf_2"/>
    <property type="match status" value="1"/>
</dbReference>
<keyword evidence="6" id="KW-1185">Reference proteome</keyword>
<dbReference type="Gene3D" id="1.25.40.10">
    <property type="entry name" value="Tetratricopeptide repeat domain"/>
    <property type="match status" value="1"/>
</dbReference>
<protein>
    <submittedName>
        <fullName evidence="5">Glycosyltransferase</fullName>
    </submittedName>
</protein>
<dbReference type="PANTHER" id="PTHR43630">
    <property type="entry name" value="POLY-BETA-1,6-N-ACETYL-D-GLUCOSAMINE SYNTHASE"/>
    <property type="match status" value="1"/>
</dbReference>
<comment type="caution">
    <text evidence="5">The sequence shown here is derived from an EMBL/GenBank/DDBJ whole genome shotgun (WGS) entry which is preliminary data.</text>
</comment>
<evidence type="ECO:0000256" key="1">
    <source>
        <dbReference type="ARBA" id="ARBA00022737"/>
    </source>
</evidence>
<dbReference type="EMBL" id="WHNZ01000012">
    <property type="protein sequence ID" value="NOU98947.1"/>
    <property type="molecule type" value="Genomic_DNA"/>
</dbReference>
<dbReference type="InterPro" id="IPR001173">
    <property type="entry name" value="Glyco_trans_2-like"/>
</dbReference>
<evidence type="ECO:0000313" key="5">
    <source>
        <dbReference type="EMBL" id="NOU98947.1"/>
    </source>
</evidence>
<accession>A0ABX1ZGZ7</accession>
<dbReference type="Gene3D" id="3.90.550.10">
    <property type="entry name" value="Spore Coat Polysaccharide Biosynthesis Protein SpsA, Chain A"/>
    <property type="match status" value="1"/>
</dbReference>
<gene>
    <name evidence="5" type="ORF">GC097_02790</name>
</gene>